<proteinExistence type="predicted"/>
<dbReference type="Proteomes" id="UP001596113">
    <property type="component" value="Unassembled WGS sequence"/>
</dbReference>
<sequence length="57" mass="6946">MHEINRFQWENDLAHSEYPITNKQQEISNPLDFYIQSHKGILYRRRSVPLRRLFSTA</sequence>
<name>A0ABW0HLE4_9BACL</name>
<dbReference type="EMBL" id="JBHSMI010000002">
    <property type="protein sequence ID" value="MFC5401340.1"/>
    <property type="molecule type" value="Genomic_DNA"/>
</dbReference>
<reference evidence="2" key="1">
    <citation type="journal article" date="2019" name="Int. J. Syst. Evol. Microbiol.">
        <title>The Global Catalogue of Microorganisms (GCM) 10K type strain sequencing project: providing services to taxonomists for standard genome sequencing and annotation.</title>
        <authorList>
            <consortium name="The Broad Institute Genomics Platform"/>
            <consortium name="The Broad Institute Genome Sequencing Center for Infectious Disease"/>
            <person name="Wu L."/>
            <person name="Ma J."/>
        </authorList>
    </citation>
    <scope>NUCLEOTIDE SEQUENCE [LARGE SCALE GENOMIC DNA]</scope>
    <source>
        <strain evidence="2">CGMCC 1.18575</strain>
    </source>
</reference>
<gene>
    <name evidence="1" type="ORF">ACFPOF_01195</name>
</gene>
<accession>A0ABW0HLE4</accession>
<evidence type="ECO:0000313" key="2">
    <source>
        <dbReference type="Proteomes" id="UP001596113"/>
    </source>
</evidence>
<evidence type="ECO:0000313" key="1">
    <source>
        <dbReference type="EMBL" id="MFC5401340.1"/>
    </source>
</evidence>
<keyword evidence="2" id="KW-1185">Reference proteome</keyword>
<organism evidence="1 2">
    <name type="scientific">Cohnella soli</name>
    <dbReference type="NCBI Taxonomy" id="425005"/>
    <lineage>
        <taxon>Bacteria</taxon>
        <taxon>Bacillati</taxon>
        <taxon>Bacillota</taxon>
        <taxon>Bacilli</taxon>
        <taxon>Bacillales</taxon>
        <taxon>Paenibacillaceae</taxon>
        <taxon>Cohnella</taxon>
    </lineage>
</organism>
<comment type="caution">
    <text evidence="1">The sequence shown here is derived from an EMBL/GenBank/DDBJ whole genome shotgun (WGS) entry which is preliminary data.</text>
</comment>
<dbReference type="RefSeq" id="WP_378128803.1">
    <property type="nucleotide sequence ID" value="NZ_JBHSMI010000002.1"/>
</dbReference>
<protein>
    <submittedName>
        <fullName evidence="1">Uncharacterized protein</fullName>
    </submittedName>
</protein>